<dbReference type="GO" id="GO:0003677">
    <property type="term" value="F:DNA binding"/>
    <property type="evidence" value="ECO:0007669"/>
    <property type="project" value="UniProtKB-KW"/>
</dbReference>
<evidence type="ECO:0000259" key="4">
    <source>
        <dbReference type="PROSITE" id="PS50987"/>
    </source>
</evidence>
<dbReference type="InterPro" id="IPR051081">
    <property type="entry name" value="HTH_MetalResp_TranReg"/>
</dbReference>
<keyword evidence="2" id="KW-0238">DNA-binding</keyword>
<dbReference type="Pfam" id="PF01022">
    <property type="entry name" value="HTH_5"/>
    <property type="match status" value="1"/>
</dbReference>
<dbReference type="CDD" id="cd00090">
    <property type="entry name" value="HTH_ARSR"/>
    <property type="match status" value="1"/>
</dbReference>
<dbReference type="EMBL" id="FUWM01000014">
    <property type="protein sequence ID" value="SJZ78340.1"/>
    <property type="molecule type" value="Genomic_DNA"/>
</dbReference>
<keyword evidence="6" id="KW-1185">Reference proteome</keyword>
<dbReference type="SMART" id="SM00418">
    <property type="entry name" value="HTH_ARSR"/>
    <property type="match status" value="1"/>
</dbReference>
<evidence type="ECO:0000313" key="5">
    <source>
        <dbReference type="EMBL" id="SJZ78340.1"/>
    </source>
</evidence>
<keyword evidence="1" id="KW-0805">Transcription regulation</keyword>
<dbReference type="PRINTS" id="PR00778">
    <property type="entry name" value="HTHARSR"/>
</dbReference>
<dbReference type="InterPro" id="IPR001845">
    <property type="entry name" value="HTH_ArsR_DNA-bd_dom"/>
</dbReference>
<proteinExistence type="predicted"/>
<keyword evidence="3" id="KW-0804">Transcription</keyword>
<dbReference type="PROSITE" id="PS50987">
    <property type="entry name" value="HTH_ARSR_2"/>
    <property type="match status" value="1"/>
</dbReference>
<evidence type="ECO:0000256" key="2">
    <source>
        <dbReference type="ARBA" id="ARBA00023125"/>
    </source>
</evidence>
<protein>
    <submittedName>
        <fullName evidence="5">ArsR family transcriptional regulator</fullName>
    </submittedName>
</protein>
<evidence type="ECO:0000313" key="6">
    <source>
        <dbReference type="Proteomes" id="UP000190625"/>
    </source>
</evidence>
<dbReference type="STRING" id="142842.SAMN02745118_01810"/>
<dbReference type="Proteomes" id="UP000190625">
    <property type="component" value="Unassembled WGS sequence"/>
</dbReference>
<dbReference type="NCBIfam" id="NF033788">
    <property type="entry name" value="HTH_metalloreg"/>
    <property type="match status" value="1"/>
</dbReference>
<dbReference type="InterPro" id="IPR036390">
    <property type="entry name" value="WH_DNA-bd_sf"/>
</dbReference>
<feature type="domain" description="HTH arsR-type" evidence="4">
    <location>
        <begin position="1"/>
        <end position="92"/>
    </location>
</feature>
<dbReference type="PANTHER" id="PTHR33154">
    <property type="entry name" value="TRANSCRIPTIONAL REGULATOR, ARSR FAMILY"/>
    <property type="match status" value="1"/>
</dbReference>
<evidence type="ECO:0000256" key="3">
    <source>
        <dbReference type="ARBA" id="ARBA00023163"/>
    </source>
</evidence>
<dbReference type="GO" id="GO:0003700">
    <property type="term" value="F:DNA-binding transcription factor activity"/>
    <property type="evidence" value="ECO:0007669"/>
    <property type="project" value="InterPro"/>
</dbReference>
<gene>
    <name evidence="5" type="ORF">SAMN02745118_01810</name>
</gene>
<dbReference type="Gene3D" id="1.10.10.10">
    <property type="entry name" value="Winged helix-like DNA-binding domain superfamily/Winged helix DNA-binding domain"/>
    <property type="match status" value="1"/>
</dbReference>
<evidence type="ECO:0000256" key="1">
    <source>
        <dbReference type="ARBA" id="ARBA00023015"/>
    </source>
</evidence>
<dbReference type="RefSeq" id="WP_078810265.1">
    <property type="nucleotide sequence ID" value="NZ_FUWM01000014.1"/>
</dbReference>
<dbReference type="OrthoDB" id="9798835at2"/>
<organism evidence="5 6">
    <name type="scientific">Selenihalanaerobacter shriftii</name>
    <dbReference type="NCBI Taxonomy" id="142842"/>
    <lineage>
        <taxon>Bacteria</taxon>
        <taxon>Bacillati</taxon>
        <taxon>Bacillota</taxon>
        <taxon>Clostridia</taxon>
        <taxon>Halanaerobiales</taxon>
        <taxon>Halobacteroidaceae</taxon>
        <taxon>Selenihalanaerobacter</taxon>
    </lineage>
</organism>
<dbReference type="InterPro" id="IPR011991">
    <property type="entry name" value="ArsR-like_HTH"/>
</dbReference>
<dbReference type="PANTHER" id="PTHR33154:SF18">
    <property type="entry name" value="ARSENICAL RESISTANCE OPERON REPRESSOR"/>
    <property type="match status" value="1"/>
</dbReference>
<accession>A0A1T4NGD8</accession>
<name>A0A1T4NGD8_9FIRM</name>
<reference evidence="6" key="1">
    <citation type="submission" date="2017-02" db="EMBL/GenBank/DDBJ databases">
        <authorList>
            <person name="Varghese N."/>
            <person name="Submissions S."/>
        </authorList>
    </citation>
    <scope>NUCLEOTIDE SEQUENCE [LARGE SCALE GENOMIC DNA]</scope>
    <source>
        <strain evidence="6">ATCC BAA-73</strain>
    </source>
</reference>
<sequence length="107" mass="12520">MKNEQGLAKFLKVLADEIRLQIIKLLSHGELCVCELQEELDMSQPRISHHLRILKKNELVNTDRDGKWIYYSLNQNLFELLEITTEELLGLQKNLSQATPSERCRKN</sequence>
<dbReference type="InterPro" id="IPR036388">
    <property type="entry name" value="WH-like_DNA-bd_sf"/>
</dbReference>
<dbReference type="AlphaFoldDB" id="A0A1T4NGD8"/>
<dbReference type="SUPFAM" id="SSF46785">
    <property type="entry name" value="Winged helix' DNA-binding domain"/>
    <property type="match status" value="1"/>
</dbReference>